<keyword evidence="2" id="KW-0805">Transcription regulation</keyword>
<reference evidence="6 7" key="1">
    <citation type="submission" date="2013-02" db="EMBL/GenBank/DDBJ databases">
        <title>The Genome Sequence of Acinetobacter sp. NIPH 1859.</title>
        <authorList>
            <consortium name="The Broad Institute Genome Sequencing Platform"/>
            <consortium name="The Broad Institute Genome Sequencing Center for Infectious Disease"/>
            <person name="Cerqueira G."/>
            <person name="Feldgarden M."/>
            <person name="Courvalin P."/>
            <person name="Perichon B."/>
            <person name="Grillot-Courvalin C."/>
            <person name="Clermont D."/>
            <person name="Rocha E."/>
            <person name="Yoon E.-J."/>
            <person name="Nemec A."/>
            <person name="Walker B."/>
            <person name="Young S.K."/>
            <person name="Zeng Q."/>
            <person name="Gargeya S."/>
            <person name="Fitzgerald M."/>
            <person name="Haas B."/>
            <person name="Abouelleil A."/>
            <person name="Alvarado L."/>
            <person name="Arachchi H.M."/>
            <person name="Berlin A.M."/>
            <person name="Chapman S.B."/>
            <person name="Dewar J."/>
            <person name="Goldberg J."/>
            <person name="Griggs A."/>
            <person name="Gujja S."/>
            <person name="Hansen M."/>
            <person name="Howarth C."/>
            <person name="Imamovic A."/>
            <person name="Larimer J."/>
            <person name="McCowan C."/>
            <person name="Murphy C."/>
            <person name="Neiman D."/>
            <person name="Pearson M."/>
            <person name="Priest M."/>
            <person name="Roberts A."/>
            <person name="Saif S."/>
            <person name="Shea T."/>
            <person name="Sisk P."/>
            <person name="Sykes S."/>
            <person name="Wortman J."/>
            <person name="Nusbaum C."/>
            <person name="Birren B."/>
        </authorList>
    </citation>
    <scope>NUCLEOTIDE SEQUENCE [LARGE SCALE GENOMIC DNA]</scope>
    <source>
        <strain evidence="6 7">NIPH 1859</strain>
    </source>
</reference>
<evidence type="ECO:0000313" key="6">
    <source>
        <dbReference type="EMBL" id="ENX36416.1"/>
    </source>
</evidence>
<feature type="domain" description="HTH lysR-type" evidence="5">
    <location>
        <begin position="5"/>
        <end position="62"/>
    </location>
</feature>
<dbReference type="InterPro" id="IPR000847">
    <property type="entry name" value="LysR_HTH_N"/>
</dbReference>
<dbReference type="Gene3D" id="3.40.190.10">
    <property type="entry name" value="Periplasmic binding protein-like II"/>
    <property type="match status" value="2"/>
</dbReference>
<protein>
    <recommendedName>
        <fullName evidence="5">HTH lysR-type domain-containing protein</fullName>
    </recommendedName>
</protein>
<dbReference type="PRINTS" id="PR00039">
    <property type="entry name" value="HTHLYSR"/>
</dbReference>
<dbReference type="Gene3D" id="1.10.10.10">
    <property type="entry name" value="Winged helix-like DNA-binding domain superfamily/Winged helix DNA-binding domain"/>
    <property type="match status" value="1"/>
</dbReference>
<dbReference type="EMBL" id="APRZ01000004">
    <property type="protein sequence ID" value="ENX36416.1"/>
    <property type="molecule type" value="Genomic_DNA"/>
</dbReference>
<dbReference type="OrthoDB" id="5526340at2"/>
<organism evidence="6 7">
    <name type="scientific">Acinetobacter colistiniresistens</name>
    <dbReference type="NCBI Taxonomy" id="280145"/>
    <lineage>
        <taxon>Bacteria</taxon>
        <taxon>Pseudomonadati</taxon>
        <taxon>Pseudomonadota</taxon>
        <taxon>Gammaproteobacteria</taxon>
        <taxon>Moraxellales</taxon>
        <taxon>Moraxellaceae</taxon>
        <taxon>Acinetobacter</taxon>
    </lineage>
</organism>
<evidence type="ECO:0000256" key="1">
    <source>
        <dbReference type="ARBA" id="ARBA00009437"/>
    </source>
</evidence>
<name>N9R256_9GAMM</name>
<evidence type="ECO:0000259" key="5">
    <source>
        <dbReference type="PROSITE" id="PS50931"/>
    </source>
</evidence>
<dbReference type="PANTHER" id="PTHR30537">
    <property type="entry name" value="HTH-TYPE TRANSCRIPTIONAL REGULATOR"/>
    <property type="match status" value="1"/>
</dbReference>
<keyword evidence="4" id="KW-0804">Transcription</keyword>
<dbReference type="SUPFAM" id="SSF53850">
    <property type="entry name" value="Periplasmic binding protein-like II"/>
    <property type="match status" value="1"/>
</dbReference>
<dbReference type="PATRIC" id="fig|1217695.3.peg.303"/>
<accession>N9R256</accession>
<comment type="caution">
    <text evidence="6">The sequence shown here is derived from an EMBL/GenBank/DDBJ whole genome shotgun (WGS) entry which is preliminary data.</text>
</comment>
<dbReference type="FunFam" id="1.10.10.10:FF:000001">
    <property type="entry name" value="LysR family transcriptional regulator"/>
    <property type="match status" value="1"/>
</dbReference>
<dbReference type="InterPro" id="IPR058163">
    <property type="entry name" value="LysR-type_TF_proteobact-type"/>
</dbReference>
<dbReference type="GO" id="GO:0003700">
    <property type="term" value="F:DNA-binding transcription factor activity"/>
    <property type="evidence" value="ECO:0007669"/>
    <property type="project" value="InterPro"/>
</dbReference>
<keyword evidence="3" id="KW-0238">DNA-binding</keyword>
<dbReference type="SUPFAM" id="SSF46785">
    <property type="entry name" value="Winged helix' DNA-binding domain"/>
    <property type="match status" value="1"/>
</dbReference>
<gene>
    <name evidence="6" type="ORF">F889_00315</name>
</gene>
<comment type="similarity">
    <text evidence="1">Belongs to the LysR transcriptional regulatory family.</text>
</comment>
<sequence>MIERLSLNSLKFFYYVARYESVTVAAEKLFVTQSAVSKQLKNLEQALGLVLFVREARKLSLTPEGEVLFECCQQVFQQIDQCLLQLQQHSKVQKNLILSCEPTLAMKWLIPRLAQFKQLYPEFEVSLLTAGGAVDFQQQGIDLALRRNDFVWGEAVYSEKIADEHMLCVNLKNNKELPENIFISASRPKLWQQLKTRYPAQYKGIKQTSLEHFYLCIEACLAGLGATVVSAYHVEREIKYQILDCVSPVYRDGSSYFLLSAGAFEEDVRKLLFRDWLRDEMNKSQQWFDHVNNHKIACQ</sequence>
<evidence type="ECO:0000313" key="7">
    <source>
        <dbReference type="Proteomes" id="UP000013009"/>
    </source>
</evidence>
<dbReference type="GO" id="GO:0006351">
    <property type="term" value="P:DNA-templated transcription"/>
    <property type="evidence" value="ECO:0007669"/>
    <property type="project" value="TreeGrafter"/>
</dbReference>
<dbReference type="AlphaFoldDB" id="N9R256"/>
<keyword evidence="7" id="KW-1185">Reference proteome</keyword>
<dbReference type="PROSITE" id="PS50931">
    <property type="entry name" value="HTH_LYSR"/>
    <property type="match status" value="1"/>
</dbReference>
<evidence type="ECO:0000256" key="4">
    <source>
        <dbReference type="ARBA" id="ARBA00023163"/>
    </source>
</evidence>
<evidence type="ECO:0000256" key="3">
    <source>
        <dbReference type="ARBA" id="ARBA00023125"/>
    </source>
</evidence>
<dbReference type="Proteomes" id="UP000013009">
    <property type="component" value="Unassembled WGS sequence"/>
</dbReference>
<dbReference type="HOGENOM" id="CLU_039613_37_2_6"/>
<dbReference type="InterPro" id="IPR036390">
    <property type="entry name" value="WH_DNA-bd_sf"/>
</dbReference>
<dbReference type="InterPro" id="IPR005119">
    <property type="entry name" value="LysR_subst-bd"/>
</dbReference>
<proteinExistence type="inferred from homology"/>
<dbReference type="Pfam" id="PF00126">
    <property type="entry name" value="HTH_1"/>
    <property type="match status" value="1"/>
</dbReference>
<dbReference type="PANTHER" id="PTHR30537:SF74">
    <property type="entry name" value="HTH-TYPE TRANSCRIPTIONAL REGULATOR TRPI"/>
    <property type="match status" value="1"/>
</dbReference>
<dbReference type="GO" id="GO:0043565">
    <property type="term" value="F:sequence-specific DNA binding"/>
    <property type="evidence" value="ECO:0007669"/>
    <property type="project" value="TreeGrafter"/>
</dbReference>
<dbReference type="InterPro" id="IPR036388">
    <property type="entry name" value="WH-like_DNA-bd_sf"/>
</dbReference>
<dbReference type="RefSeq" id="WP_005269640.1">
    <property type="nucleotide sequence ID" value="NZ_KB850193.1"/>
</dbReference>
<dbReference type="Pfam" id="PF03466">
    <property type="entry name" value="LysR_substrate"/>
    <property type="match status" value="1"/>
</dbReference>
<evidence type="ECO:0000256" key="2">
    <source>
        <dbReference type="ARBA" id="ARBA00023015"/>
    </source>
</evidence>